<dbReference type="Proteomes" id="UP000018050">
    <property type="component" value="Unassembled WGS sequence"/>
</dbReference>
<dbReference type="PANTHER" id="PTHR20772">
    <property type="entry name" value="PROTEIN FMP42"/>
    <property type="match status" value="1"/>
</dbReference>
<keyword evidence="3" id="KW-0813">Transport</keyword>
<dbReference type="Pfam" id="PF07690">
    <property type="entry name" value="MFS_1"/>
    <property type="match status" value="1"/>
</dbReference>
<keyword evidence="7 9" id="KW-0472">Membrane</keyword>
<dbReference type="Gene3D" id="1.20.1250.20">
    <property type="entry name" value="MFS general substrate transporter like domains"/>
    <property type="match status" value="1"/>
</dbReference>
<protein>
    <submittedName>
        <fullName evidence="10">Uncharacterized protein</fullName>
    </submittedName>
</protein>
<feature type="transmembrane region" description="Helical" evidence="9">
    <location>
        <begin position="377"/>
        <end position="396"/>
    </location>
</feature>
<evidence type="ECO:0000256" key="7">
    <source>
        <dbReference type="ARBA" id="ARBA00023136"/>
    </source>
</evidence>
<evidence type="ECO:0000313" key="11">
    <source>
        <dbReference type="Proteomes" id="UP000018050"/>
    </source>
</evidence>
<dbReference type="RefSeq" id="XP_013249564.1">
    <property type="nucleotide sequence ID" value="XM_013394110.1"/>
</dbReference>
<feature type="transmembrane region" description="Helical" evidence="9">
    <location>
        <begin position="110"/>
        <end position="129"/>
    </location>
</feature>
<organism evidence="10 11">
    <name type="scientific">Eimeria acervulina</name>
    <name type="common">Coccidian parasite</name>
    <dbReference type="NCBI Taxonomy" id="5801"/>
    <lineage>
        <taxon>Eukaryota</taxon>
        <taxon>Sar</taxon>
        <taxon>Alveolata</taxon>
        <taxon>Apicomplexa</taxon>
        <taxon>Conoidasida</taxon>
        <taxon>Coccidia</taxon>
        <taxon>Eucoccidiorida</taxon>
        <taxon>Eimeriorina</taxon>
        <taxon>Eimeriidae</taxon>
        <taxon>Eimeria</taxon>
    </lineage>
</organism>
<feature type="transmembrane region" description="Helical" evidence="9">
    <location>
        <begin position="323"/>
        <end position="341"/>
    </location>
</feature>
<feature type="transmembrane region" description="Helical" evidence="9">
    <location>
        <begin position="195"/>
        <end position="213"/>
    </location>
</feature>
<feature type="transmembrane region" description="Helical" evidence="9">
    <location>
        <begin position="347"/>
        <end position="370"/>
    </location>
</feature>
<evidence type="ECO:0000256" key="8">
    <source>
        <dbReference type="SAM" id="MobiDB-lite"/>
    </source>
</evidence>
<dbReference type="InterPro" id="IPR011701">
    <property type="entry name" value="MFS"/>
</dbReference>
<gene>
    <name evidence="10" type="ORF">EAH_00051890</name>
</gene>
<feature type="transmembrane region" description="Helical" evidence="9">
    <location>
        <begin position="439"/>
        <end position="462"/>
    </location>
</feature>
<proteinExistence type="inferred from homology"/>
<keyword evidence="5" id="KW-0029">Amino-acid transport</keyword>
<evidence type="ECO:0000256" key="4">
    <source>
        <dbReference type="ARBA" id="ARBA00022692"/>
    </source>
</evidence>
<dbReference type="GO" id="GO:0022857">
    <property type="term" value="F:transmembrane transporter activity"/>
    <property type="evidence" value="ECO:0007669"/>
    <property type="project" value="InterPro"/>
</dbReference>
<dbReference type="SUPFAM" id="SSF103473">
    <property type="entry name" value="MFS general substrate transporter"/>
    <property type="match status" value="1"/>
</dbReference>
<dbReference type="EMBL" id="HG671220">
    <property type="protein sequence ID" value="CDI80487.1"/>
    <property type="molecule type" value="Genomic_DNA"/>
</dbReference>
<evidence type="ECO:0000256" key="1">
    <source>
        <dbReference type="ARBA" id="ARBA00004141"/>
    </source>
</evidence>
<dbReference type="GO" id="GO:0006865">
    <property type="term" value="P:amino acid transport"/>
    <property type="evidence" value="ECO:0007669"/>
    <property type="project" value="UniProtKB-KW"/>
</dbReference>
<comment type="similarity">
    <text evidence="2">Belongs to the SLC43A transporter (TC 2.A.1.44) family.</text>
</comment>
<feature type="transmembrane region" description="Helical" evidence="9">
    <location>
        <begin position="161"/>
        <end position="183"/>
    </location>
</feature>
<dbReference type="PANTHER" id="PTHR20772:SF2">
    <property type="entry name" value="PROTEIN FMP42"/>
    <property type="match status" value="1"/>
</dbReference>
<evidence type="ECO:0000256" key="9">
    <source>
        <dbReference type="SAM" id="Phobius"/>
    </source>
</evidence>
<dbReference type="InterPro" id="IPR036259">
    <property type="entry name" value="MFS_trans_sf"/>
</dbReference>
<dbReference type="GeneID" id="25273259"/>
<reference evidence="10" key="2">
    <citation type="submission" date="2013-10" db="EMBL/GenBank/DDBJ databases">
        <authorList>
            <person name="Aslett M."/>
        </authorList>
    </citation>
    <scope>NUCLEOTIDE SEQUENCE</scope>
    <source>
        <strain evidence="10">Houghton</strain>
    </source>
</reference>
<keyword evidence="4 9" id="KW-0812">Transmembrane</keyword>
<feature type="transmembrane region" description="Helical" evidence="9">
    <location>
        <begin position="42"/>
        <end position="62"/>
    </location>
</feature>
<feature type="transmembrane region" description="Helical" evidence="9">
    <location>
        <begin position="402"/>
        <end position="427"/>
    </location>
</feature>
<feature type="transmembrane region" description="Helical" evidence="9">
    <location>
        <begin position="225"/>
        <end position="243"/>
    </location>
</feature>
<feature type="region of interest" description="Disordered" evidence="8">
    <location>
        <begin position="499"/>
        <end position="518"/>
    </location>
</feature>
<feature type="transmembrane region" description="Helical" evidence="9">
    <location>
        <begin position="468"/>
        <end position="487"/>
    </location>
</feature>
<dbReference type="OrthoDB" id="330047at2759"/>
<comment type="subcellular location">
    <subcellularLocation>
        <location evidence="1">Membrane</location>
        <topology evidence="1">Multi-pass membrane protein</topology>
    </subcellularLocation>
</comment>
<dbReference type="VEuPathDB" id="ToxoDB:EAH_00051890"/>
<evidence type="ECO:0000256" key="6">
    <source>
        <dbReference type="ARBA" id="ARBA00022989"/>
    </source>
</evidence>
<dbReference type="GO" id="GO:0016020">
    <property type="term" value="C:membrane"/>
    <property type="evidence" value="ECO:0007669"/>
    <property type="project" value="UniProtKB-SubCell"/>
</dbReference>
<sequence>MSRLEGSCLWLALKPLRVMRRALPRADLQGAMQATPLNLNRYVLLFLYMFQTFMTGCVYFGWVPLSTMLLRAGVFSFKCDIDEIGALVEGERGFGNNYICDKQDASVQSLFVITLAAHCTMSALAGAMMDTLGPKITSTIGQCFHIIAWSLISTLTEESNARVYLGFIFMGLGADTAFLPTLLVTRLFPGAAPTMIALIGSASSASFAIPLVLDLYLTKNAISGCWWYVGLGPCLFLLIDLLVMPLKAFEVFDADSPKEQEDVYMAGSIQLECLHFSDGETGVSGSAMEAVNPIQPKCQLPREGPVEVVYRHAFSKTVFSERYVLIATYFVAVGWATAFYQEAHDRILVPAAKDLLGSALPFSFILCILLGKLPETIGILPVMGIVNTAGLLAYSFSLKQTVAAGVISVLCFTVYMALFVSQVFAYVEENFPAKFFGRLIGIVQLVGGLFSILCSPLFHLTVSVGSRAMYIVQLPMIGLLLLVYFLLARMCCIRMAPSTSHTAANPDRQCPDPSIQEP</sequence>
<evidence type="ECO:0000256" key="5">
    <source>
        <dbReference type="ARBA" id="ARBA00022970"/>
    </source>
</evidence>
<dbReference type="InterPro" id="IPR052599">
    <property type="entry name" value="SLC43A_AATransporter"/>
</dbReference>
<evidence type="ECO:0000313" key="10">
    <source>
        <dbReference type="EMBL" id="CDI80487.1"/>
    </source>
</evidence>
<reference evidence="10" key="1">
    <citation type="submission" date="2013-10" db="EMBL/GenBank/DDBJ databases">
        <title>Genomic analysis of the causative agents of coccidiosis in chickens.</title>
        <authorList>
            <person name="Reid A.J."/>
            <person name="Blake D."/>
            <person name="Billington K."/>
            <person name="Browne H."/>
            <person name="Dunn M."/>
            <person name="Hung S."/>
            <person name="Kawahara F."/>
            <person name="Miranda-Saavedra D."/>
            <person name="Mourier T."/>
            <person name="Nagra H."/>
            <person name="Otto T.D."/>
            <person name="Rawlings N."/>
            <person name="Sanchez A."/>
            <person name="Sanders M."/>
            <person name="Subramaniam C."/>
            <person name="Tay Y."/>
            <person name="Dear P."/>
            <person name="Doerig C."/>
            <person name="Gruber A."/>
            <person name="Parkinson J."/>
            <person name="Shirley M."/>
            <person name="Wan K.L."/>
            <person name="Berriman M."/>
            <person name="Tomley F."/>
            <person name="Pain A."/>
        </authorList>
    </citation>
    <scope>NUCLEOTIDE SEQUENCE</scope>
    <source>
        <strain evidence="10">Houghton</strain>
    </source>
</reference>
<dbReference type="AlphaFoldDB" id="U6GLM0"/>
<accession>U6GLM0</accession>
<keyword evidence="11" id="KW-1185">Reference proteome</keyword>
<dbReference type="OMA" id="MACMVFL"/>
<name>U6GLM0_EIMAC</name>
<evidence type="ECO:0000256" key="3">
    <source>
        <dbReference type="ARBA" id="ARBA00022448"/>
    </source>
</evidence>
<evidence type="ECO:0000256" key="2">
    <source>
        <dbReference type="ARBA" id="ARBA00006595"/>
    </source>
</evidence>
<keyword evidence="6 9" id="KW-1133">Transmembrane helix</keyword>